<dbReference type="Gene3D" id="2.60.200.20">
    <property type="match status" value="1"/>
</dbReference>
<evidence type="ECO:0000259" key="1">
    <source>
        <dbReference type="PROSITE" id="PS50006"/>
    </source>
</evidence>
<dbReference type="PANTHER" id="PTHR23308">
    <property type="entry name" value="NUCLEAR INHIBITOR OF PROTEIN PHOSPHATASE-1"/>
    <property type="match status" value="1"/>
</dbReference>
<name>A0A3B0XRQ7_9ZZZZ</name>
<dbReference type="InterPro" id="IPR008984">
    <property type="entry name" value="SMAD_FHA_dom_sf"/>
</dbReference>
<protein>
    <recommendedName>
        <fullName evidence="1">FHA domain-containing protein</fullName>
    </recommendedName>
</protein>
<accession>A0A3B0XRQ7</accession>
<dbReference type="PROSITE" id="PS50006">
    <property type="entry name" value="FHA_DOMAIN"/>
    <property type="match status" value="1"/>
</dbReference>
<dbReference type="SUPFAM" id="SSF49879">
    <property type="entry name" value="SMAD/FHA domain"/>
    <property type="match status" value="1"/>
</dbReference>
<dbReference type="InterPro" id="IPR000253">
    <property type="entry name" value="FHA_dom"/>
</dbReference>
<organism evidence="2">
    <name type="scientific">hydrothermal vent metagenome</name>
    <dbReference type="NCBI Taxonomy" id="652676"/>
    <lineage>
        <taxon>unclassified sequences</taxon>
        <taxon>metagenomes</taxon>
        <taxon>ecological metagenomes</taxon>
    </lineage>
</organism>
<dbReference type="Pfam" id="PF00498">
    <property type="entry name" value="FHA"/>
    <property type="match status" value="1"/>
</dbReference>
<reference evidence="2" key="1">
    <citation type="submission" date="2018-06" db="EMBL/GenBank/DDBJ databases">
        <authorList>
            <person name="Zhirakovskaya E."/>
        </authorList>
    </citation>
    <scope>NUCLEOTIDE SEQUENCE</scope>
</reference>
<gene>
    <name evidence="2" type="ORF">MNBD_GAMMA11-1374</name>
</gene>
<feature type="domain" description="FHA" evidence="1">
    <location>
        <begin position="23"/>
        <end position="79"/>
    </location>
</feature>
<proteinExistence type="predicted"/>
<evidence type="ECO:0000313" key="2">
    <source>
        <dbReference type="EMBL" id="VAW65937.1"/>
    </source>
</evidence>
<dbReference type="AlphaFoldDB" id="A0A3B0XRQ7"/>
<sequence>MIKFKHILNGVVVSEIDMQEGDFTIGRAPGNSLQLEDGAVSSSHAVLNVCRSPYMEAIFDIVIKDLKSTNGTYVNSSLIKEKRLQHGDQIRIGTHEFKIYDDQAGVGTQTEFYVPEDGH</sequence>
<dbReference type="CDD" id="cd00060">
    <property type="entry name" value="FHA"/>
    <property type="match status" value="1"/>
</dbReference>
<dbReference type="SMART" id="SM00240">
    <property type="entry name" value="FHA"/>
    <property type="match status" value="1"/>
</dbReference>
<dbReference type="EMBL" id="UOFG01000259">
    <property type="protein sequence ID" value="VAW65937.1"/>
    <property type="molecule type" value="Genomic_DNA"/>
</dbReference>
<dbReference type="InterPro" id="IPR050923">
    <property type="entry name" value="Cell_Proc_Reg/RNA_Proc"/>
</dbReference>